<accession>A0A9Q2ZLE6</accession>
<evidence type="ECO:0000313" key="3">
    <source>
        <dbReference type="EMBL" id="MBT1542751.1"/>
    </source>
</evidence>
<feature type="signal peptide" evidence="2">
    <location>
        <begin position="1"/>
        <end position="33"/>
    </location>
</feature>
<proteinExistence type="predicted"/>
<sequence length="169" mass="17678">MRTPFLHARRGLRRSTLVIGVAVVALVSLTACSDHPTPEENDKAHSDWMQRVQARWAGQPGGLGSGAGTNDSSSRLSLGTDGAGDRARIRVSITCQGDETVQMAVWAGRIGANGSETGKRLTSRSVHCGHDEDLYVVTSSAAITIGPTAGDGTVGWYAAAYGDLTARTP</sequence>
<evidence type="ECO:0000256" key="2">
    <source>
        <dbReference type="SAM" id="SignalP"/>
    </source>
</evidence>
<evidence type="ECO:0000256" key="1">
    <source>
        <dbReference type="SAM" id="MobiDB-lite"/>
    </source>
</evidence>
<dbReference type="PROSITE" id="PS51257">
    <property type="entry name" value="PROKAR_LIPOPROTEIN"/>
    <property type="match status" value="1"/>
</dbReference>
<keyword evidence="2" id="KW-0732">Signal</keyword>
<feature type="region of interest" description="Disordered" evidence="1">
    <location>
        <begin position="57"/>
        <end position="81"/>
    </location>
</feature>
<protein>
    <recommendedName>
        <fullName evidence="5">Lipoprotein</fullName>
    </recommendedName>
</protein>
<organism evidence="3 4">
    <name type="scientific">Curtobacterium flaccumfaciens pv. flaccumfaciens</name>
    <dbReference type="NCBI Taxonomy" id="138532"/>
    <lineage>
        <taxon>Bacteria</taxon>
        <taxon>Bacillati</taxon>
        <taxon>Actinomycetota</taxon>
        <taxon>Actinomycetes</taxon>
        <taxon>Micrococcales</taxon>
        <taxon>Microbacteriaceae</taxon>
        <taxon>Curtobacterium</taxon>
    </lineage>
</organism>
<evidence type="ECO:0008006" key="5">
    <source>
        <dbReference type="Google" id="ProtNLM"/>
    </source>
</evidence>
<dbReference type="Proteomes" id="UP000709437">
    <property type="component" value="Unassembled WGS sequence"/>
</dbReference>
<reference evidence="3" key="1">
    <citation type="submission" date="2021-05" db="EMBL/GenBank/DDBJ databases">
        <title>Whole genome sequence of Curtobacterium flaccumfaciens pv. flaccumfaciens strain CFBP 3417.</title>
        <authorList>
            <person name="Osdaghi E."/>
            <person name="Taghouti G."/>
            <person name="Portier P."/>
            <person name="Fazliarab A."/>
            <person name="Taghavi S.M."/>
            <person name="Briand M."/>
            <person name="Le-Saux M."/>
            <person name="Jacques M.-A."/>
        </authorList>
    </citation>
    <scope>NUCLEOTIDE SEQUENCE</scope>
    <source>
        <strain evidence="3">CFBP 3417</strain>
    </source>
</reference>
<evidence type="ECO:0000313" key="4">
    <source>
        <dbReference type="Proteomes" id="UP000709437"/>
    </source>
</evidence>
<dbReference type="RefSeq" id="WP_214563406.1">
    <property type="nucleotide sequence ID" value="NZ_JAHEWX010000018.1"/>
</dbReference>
<name>A0A9Q2ZLE6_9MICO</name>
<dbReference type="EMBL" id="JAHEWX010000018">
    <property type="protein sequence ID" value="MBT1542751.1"/>
    <property type="molecule type" value="Genomic_DNA"/>
</dbReference>
<feature type="chain" id="PRO_5040347633" description="Lipoprotein" evidence="2">
    <location>
        <begin position="34"/>
        <end position="169"/>
    </location>
</feature>
<gene>
    <name evidence="3" type="ORF">KK103_13355</name>
</gene>
<comment type="caution">
    <text evidence="3">The sequence shown here is derived from an EMBL/GenBank/DDBJ whole genome shotgun (WGS) entry which is preliminary data.</text>
</comment>
<dbReference type="AlphaFoldDB" id="A0A9Q2ZLE6"/>